<dbReference type="eggNOG" id="ENOG5032JQR">
    <property type="taxonomic scope" value="Bacteria"/>
</dbReference>
<evidence type="ECO:0000313" key="2">
    <source>
        <dbReference type="Proteomes" id="UP000007803"/>
    </source>
</evidence>
<organism evidence="1 2">
    <name type="scientific">Sulfurimonas autotrophica (strain ATCC BAA-671 / DSM 16294 / JCM 11897 / OK10)</name>
    <dbReference type="NCBI Taxonomy" id="563040"/>
    <lineage>
        <taxon>Bacteria</taxon>
        <taxon>Pseudomonadati</taxon>
        <taxon>Campylobacterota</taxon>
        <taxon>Epsilonproteobacteria</taxon>
        <taxon>Campylobacterales</taxon>
        <taxon>Sulfurimonadaceae</taxon>
        <taxon>Sulfurimonas</taxon>
    </lineage>
</organism>
<proteinExistence type="predicted"/>
<dbReference type="Proteomes" id="UP000007803">
    <property type="component" value="Chromosome"/>
</dbReference>
<keyword evidence="2" id="KW-1185">Reference proteome</keyword>
<gene>
    <name evidence="1" type="ordered locus">Saut_0632</name>
</gene>
<dbReference type="RefSeq" id="WP_013326437.1">
    <property type="nucleotide sequence ID" value="NC_014506.1"/>
</dbReference>
<accession>E0UQ06</accession>
<name>E0UQ06_SULAO</name>
<reference evidence="2" key="1">
    <citation type="journal article" date="2010" name="Stand. Genomic Sci.">
        <title>Complete genome sequence of Sulfurimonas autotrophica type strain (OK10).</title>
        <authorList>
            <person name="Sikorski J."/>
            <person name="Munk C."/>
            <person name="Lapidus A."/>
            <person name="Djao O."/>
            <person name="Lucas S."/>
            <person name="Glavina Del Rio T."/>
            <person name="Nolan M."/>
            <person name="Tice H."/>
            <person name="Han C."/>
            <person name="Cheng J."/>
            <person name="Tapia R."/>
            <person name="Goodwin L."/>
            <person name="Pitluck S."/>
            <person name="Liolios K."/>
            <person name="Ivanova N."/>
            <person name="Mavromatis K."/>
            <person name="Mikhailova N."/>
            <person name="Pati A."/>
            <person name="Sims D."/>
            <person name="Meincke L."/>
            <person name="Brettin T."/>
            <person name="Detter J."/>
            <person name="Chen A."/>
            <person name="Palaniappan K."/>
            <person name="Land M."/>
            <person name="Hauser L."/>
            <person name="Chang Y."/>
            <person name="Jeffries C."/>
            <person name="Rohde M."/>
            <person name="Lang E."/>
            <person name="Spring S."/>
            <person name="Goker M."/>
            <person name="Woyke T."/>
            <person name="Bristow J."/>
            <person name="Eisen J."/>
            <person name="Markowitz V."/>
            <person name="Hugenholtz P."/>
            <person name="Kyrpides N."/>
            <person name="Klenk H."/>
        </authorList>
    </citation>
    <scope>NUCLEOTIDE SEQUENCE [LARGE SCALE GENOMIC DNA]</scope>
    <source>
        <strain evidence="2">ATCC BAA-671 / DSM 16294 / JCM 11897 / OK10</strain>
    </source>
</reference>
<dbReference type="KEGG" id="sua:Saut_0632"/>
<dbReference type="EMBL" id="CP002205">
    <property type="protein sequence ID" value="ADN08681.1"/>
    <property type="molecule type" value="Genomic_DNA"/>
</dbReference>
<sequence length="143" mass="16496">MKAQAIKTEQYLNPKEIKEHLKNVEYIIMAAPAPEHFKQTPVHFTIFLNTDEKLPKEIQDAILEKFLQEHKIEKPAELMSQLMPVGFALTKAQDTPMPMLLVKPEDQRSIPHAVMHVMDFLADSDAFNEAKKDNLTGWSYSYE</sequence>
<dbReference type="HOGENOM" id="CLU_1824334_0_0_7"/>
<dbReference type="AlphaFoldDB" id="E0UQ06"/>
<evidence type="ECO:0000313" key="1">
    <source>
        <dbReference type="EMBL" id="ADN08681.1"/>
    </source>
</evidence>
<dbReference type="OrthoDB" id="5334356at2"/>
<protein>
    <submittedName>
        <fullName evidence="1">Uncharacterized protein</fullName>
    </submittedName>
</protein>